<dbReference type="Gene3D" id="3.40.50.150">
    <property type="entry name" value="Vaccinia Virus protein VP39"/>
    <property type="match status" value="1"/>
</dbReference>
<sequence length="217" mass="24150">MDMTSSNHWDKIHATTSGKLKGQALQTAYNNWSQKYNQDYEKAAYNGPKIGAMKMAEIIHDKHCQILDVGCGTGQVGELMAKHGFTNIHGVDFSEKSIVVARATGCYSSVRYADLLNGGIPDKDNEYDALVTVGTFVPGHLNTPCFQEFTRVVKPGGLIVIVMREAYLFDSPEFNQLDSAVVKLSKNGTWRYLKREWVPNYIGDLPGIIFVLQTPEI</sequence>
<dbReference type="PANTHER" id="PTHR43591">
    <property type="entry name" value="METHYLTRANSFERASE"/>
    <property type="match status" value="1"/>
</dbReference>
<dbReference type="Proteomes" id="UP000007110">
    <property type="component" value="Unassembled WGS sequence"/>
</dbReference>
<reference evidence="3" key="1">
    <citation type="submission" date="2015-02" db="EMBL/GenBank/DDBJ databases">
        <title>Genome sequencing for Strongylocentrotus purpuratus.</title>
        <authorList>
            <person name="Murali S."/>
            <person name="Liu Y."/>
            <person name="Vee V."/>
            <person name="English A."/>
            <person name="Wang M."/>
            <person name="Skinner E."/>
            <person name="Han Y."/>
            <person name="Muzny D.M."/>
            <person name="Worley K.C."/>
            <person name="Gibbs R.A."/>
        </authorList>
    </citation>
    <scope>NUCLEOTIDE SEQUENCE</scope>
</reference>
<dbReference type="RefSeq" id="XP_011662761.2">
    <property type="nucleotide sequence ID" value="XM_011664459.2"/>
</dbReference>
<dbReference type="EnsemblMetazoa" id="XM_011664459">
    <property type="protein sequence ID" value="XP_011662761"/>
    <property type="gene ID" value="LOC577900"/>
</dbReference>
<dbReference type="AlphaFoldDB" id="A0A7M7LSL6"/>
<protein>
    <recommendedName>
        <fullName evidence="1">Methyltransferase domain-containing protein</fullName>
    </recommendedName>
</protein>
<evidence type="ECO:0000259" key="1">
    <source>
        <dbReference type="Pfam" id="PF13649"/>
    </source>
</evidence>
<dbReference type="InterPro" id="IPR029063">
    <property type="entry name" value="SAM-dependent_MTases_sf"/>
</dbReference>
<dbReference type="OrthoDB" id="3647at2759"/>
<feature type="domain" description="Methyltransferase" evidence="1">
    <location>
        <begin position="66"/>
        <end position="157"/>
    </location>
</feature>
<dbReference type="GeneID" id="577900"/>
<dbReference type="PANTHER" id="PTHR43591:SF101">
    <property type="entry name" value="METHYLTRANSFERASE-LIKE PROTEIN 27"/>
    <property type="match status" value="1"/>
</dbReference>
<dbReference type="InParanoid" id="A0A7M7LSL6"/>
<organism evidence="2 3">
    <name type="scientific">Strongylocentrotus purpuratus</name>
    <name type="common">Purple sea urchin</name>
    <dbReference type="NCBI Taxonomy" id="7668"/>
    <lineage>
        <taxon>Eukaryota</taxon>
        <taxon>Metazoa</taxon>
        <taxon>Echinodermata</taxon>
        <taxon>Eleutherozoa</taxon>
        <taxon>Echinozoa</taxon>
        <taxon>Echinoidea</taxon>
        <taxon>Euechinoidea</taxon>
        <taxon>Echinacea</taxon>
        <taxon>Camarodonta</taxon>
        <taxon>Echinidea</taxon>
        <taxon>Strongylocentrotidae</taxon>
        <taxon>Strongylocentrotus</taxon>
    </lineage>
</organism>
<dbReference type="FunCoup" id="A0A7M7LSL6">
    <property type="interactions" value="1"/>
</dbReference>
<reference evidence="2" key="2">
    <citation type="submission" date="2021-01" db="UniProtKB">
        <authorList>
            <consortium name="EnsemblMetazoa"/>
        </authorList>
    </citation>
    <scope>IDENTIFICATION</scope>
</reference>
<dbReference type="RefSeq" id="XP_003724314.2">
    <property type="nucleotide sequence ID" value="XM_003724266.3"/>
</dbReference>
<accession>A0A7M7LSL6</accession>
<dbReference type="EnsemblMetazoa" id="XM_003724266">
    <property type="protein sequence ID" value="XP_003724314"/>
    <property type="gene ID" value="LOC577900"/>
</dbReference>
<dbReference type="SUPFAM" id="SSF53335">
    <property type="entry name" value="S-adenosyl-L-methionine-dependent methyltransferases"/>
    <property type="match status" value="1"/>
</dbReference>
<dbReference type="KEGG" id="spu:577900"/>
<dbReference type="InterPro" id="IPR041698">
    <property type="entry name" value="Methyltransf_25"/>
</dbReference>
<keyword evidence="3" id="KW-1185">Reference proteome</keyword>
<dbReference type="Pfam" id="PF13649">
    <property type="entry name" value="Methyltransf_25"/>
    <property type="match status" value="1"/>
</dbReference>
<evidence type="ECO:0000313" key="2">
    <source>
        <dbReference type="EnsemblMetazoa" id="XP_011662761"/>
    </source>
</evidence>
<evidence type="ECO:0000313" key="3">
    <source>
        <dbReference type="Proteomes" id="UP000007110"/>
    </source>
</evidence>
<name>A0A7M7LSL6_STRPU</name>
<proteinExistence type="predicted"/>
<dbReference type="CDD" id="cd02440">
    <property type="entry name" value="AdoMet_MTases"/>
    <property type="match status" value="1"/>
</dbReference>